<dbReference type="GO" id="GO:0043139">
    <property type="term" value="F:5'-3' DNA helicase activity"/>
    <property type="evidence" value="ECO:0007669"/>
    <property type="project" value="UniProtKB-EC"/>
</dbReference>
<keyword evidence="1" id="KW-0067">ATP-binding</keyword>
<dbReference type="GO" id="GO:0000723">
    <property type="term" value="P:telomere maintenance"/>
    <property type="evidence" value="ECO:0007669"/>
    <property type="project" value="InterPro"/>
</dbReference>
<comment type="cofactor">
    <cofactor evidence="1">
        <name>Mg(2+)</name>
        <dbReference type="ChEBI" id="CHEBI:18420"/>
    </cofactor>
</comment>
<feature type="region of interest" description="Disordered" evidence="2">
    <location>
        <begin position="1030"/>
        <end position="1079"/>
    </location>
</feature>
<dbReference type="EC" id="5.6.2.3" evidence="1"/>
<protein>
    <recommendedName>
        <fullName evidence="1">ATP-dependent DNA helicase</fullName>
        <ecNumber evidence="1">5.6.2.3</ecNumber>
    </recommendedName>
</protein>
<dbReference type="GO" id="GO:0006310">
    <property type="term" value="P:DNA recombination"/>
    <property type="evidence" value="ECO:0007669"/>
    <property type="project" value="UniProtKB-KW"/>
</dbReference>
<reference evidence="5" key="1">
    <citation type="submission" date="2020-08" db="EMBL/GenBank/DDBJ databases">
        <title>Plant Genome Project.</title>
        <authorList>
            <person name="Zhang R.-G."/>
        </authorList>
    </citation>
    <scope>NUCLEOTIDE SEQUENCE</scope>
    <source>
        <strain evidence="5">WSP0</strain>
        <tissue evidence="5">Leaf</tissue>
    </source>
</reference>
<gene>
    <name evidence="5" type="ORF">RHGRI_001577</name>
</gene>
<comment type="catalytic activity">
    <reaction evidence="1">
        <text>ATP + H2O = ADP + phosphate + H(+)</text>
        <dbReference type="Rhea" id="RHEA:13065"/>
        <dbReference type="ChEBI" id="CHEBI:15377"/>
        <dbReference type="ChEBI" id="CHEBI:15378"/>
        <dbReference type="ChEBI" id="CHEBI:30616"/>
        <dbReference type="ChEBI" id="CHEBI:43474"/>
        <dbReference type="ChEBI" id="CHEBI:456216"/>
        <dbReference type="EC" id="5.6.2.3"/>
    </reaction>
</comment>
<dbReference type="PANTHER" id="PTHR10492">
    <property type="match status" value="1"/>
</dbReference>
<keyword evidence="1" id="KW-0227">DNA damage</keyword>
<evidence type="ECO:0000313" key="5">
    <source>
        <dbReference type="EMBL" id="KAG5565707.1"/>
    </source>
</evidence>
<dbReference type="Pfam" id="PF14214">
    <property type="entry name" value="Helitron_like_N"/>
    <property type="match status" value="1"/>
</dbReference>
<keyword evidence="1" id="KW-0234">DNA repair</keyword>
<dbReference type="AlphaFoldDB" id="A0AAV6LPN9"/>
<dbReference type="GO" id="GO:0006281">
    <property type="term" value="P:DNA repair"/>
    <property type="evidence" value="ECO:0007669"/>
    <property type="project" value="UniProtKB-KW"/>
</dbReference>
<organism evidence="5 6">
    <name type="scientific">Rhododendron griersonianum</name>
    <dbReference type="NCBI Taxonomy" id="479676"/>
    <lineage>
        <taxon>Eukaryota</taxon>
        <taxon>Viridiplantae</taxon>
        <taxon>Streptophyta</taxon>
        <taxon>Embryophyta</taxon>
        <taxon>Tracheophyta</taxon>
        <taxon>Spermatophyta</taxon>
        <taxon>Magnoliopsida</taxon>
        <taxon>eudicotyledons</taxon>
        <taxon>Gunneridae</taxon>
        <taxon>Pentapetalae</taxon>
        <taxon>asterids</taxon>
        <taxon>Ericales</taxon>
        <taxon>Ericaceae</taxon>
        <taxon>Ericoideae</taxon>
        <taxon>Rhodoreae</taxon>
        <taxon>Rhododendron</taxon>
    </lineage>
</organism>
<comment type="similarity">
    <text evidence="1">Belongs to the helicase family.</text>
</comment>
<evidence type="ECO:0000259" key="3">
    <source>
        <dbReference type="Pfam" id="PF05970"/>
    </source>
</evidence>
<evidence type="ECO:0000256" key="1">
    <source>
        <dbReference type="RuleBase" id="RU363044"/>
    </source>
</evidence>
<keyword evidence="1" id="KW-0547">Nucleotide-binding</keyword>
<dbReference type="Gene3D" id="2.40.50.140">
    <property type="entry name" value="Nucleic acid-binding proteins"/>
    <property type="match status" value="2"/>
</dbReference>
<feature type="domain" description="Helitron helicase-like" evidence="4">
    <location>
        <begin position="1"/>
        <end position="72"/>
    </location>
</feature>
<feature type="domain" description="DNA helicase Pif1-like DEAD-box helicase" evidence="3">
    <location>
        <begin position="517"/>
        <end position="697"/>
    </location>
</feature>
<dbReference type="SUPFAM" id="SSF50249">
    <property type="entry name" value="Nucleic acid-binding proteins"/>
    <property type="match status" value="2"/>
</dbReference>
<sequence length="1079" mass="122008">MTCNPNWPEIKAELKQHEEVQNRPNLVSRIFRSKFEYLCKEVVKKELFGPVAAYTFATEFQKWGLPHVHMLIILKEGYKISTVEQVDSFISAEIPDKHQQPHLYAMVLKHMLHGPCGELNDQNACMLNNRCKNHYPKNYCTETTICPDGYPIYKRRPNGEKATIRGHRLDNRWVVPYNPILLAMFDCHINVEVCSTIKAVKYLYKYIYKGYDKIIYRLATTNETEGIDEIKQFQDARWISPPEAMWRIYRLPLYQMQPAVITLQLHLEDCQPINFNDNTNLRNIAGNIFMQRTMLTQFFWMNANNKKAKHQKLLYQNFPEEYVWDSQRRAWHERQQKEVIGRIATANPKEGERYYLRLLLAHIPSPASYAYLRTIQGITYNSFNEAAIAHGLLQADDSNEKCMEEACMYRMPISLRQLFCTILVYCAPANPSELFFKFEDDMTKDYTSLQKLTKQEARQLLLQAMNSELQSMGKNLHDFQLSHLLDSPINHQSICREVHDETDLPISEEDLQSSALLNAKQKMAYDEILDAIFANKSKCFFINGPGGTGKTFLYRAILAQVRSQRKIAIATASSGVAASILPNGRTAHSRFKIPITKEARLCCKVGKQTGLATLSKQTALIIWDEASMANKESIEALDTLLKDITENDTLFGGKVIILGGDFRQVLPVIPRGSGEDCIDASLVTMAKNILPLKVINLDSKNHTIEAIIVEKAIPRKSAKTGSQYQRFVLQDIEGTRIQATVFGSNIRVFENTLKLFHTYSITNASVDTTLEEFHFLEQRSQLNITARTPVKEIKVDSLTMRSIKFNFTPIAMLSKINVPNSTIDVIFAILEVGERKPTNNSFVTDVKIIDQSEYEAPAMASLKSTYPIAIGLRLKTSTYYGVTLSTQRTSGFILNPLTPEADTLQSWCITNSSKIKQLPSMAAMKPLMLASATSSSDDPMKIINLPTSVEKVEDSTGAIEAVVFLEIAETIYGITGTSITSTAPGESLPIQLLHRLSEPKNSSITLKAYMYTYTGISQLRFTVHSMTIEGTSEKPKDTAETLTLPPPTPAKKEKPHAPSASEDPAETNPTKKQKLDNNE</sequence>
<dbReference type="Proteomes" id="UP000823749">
    <property type="component" value="Chromosome 1"/>
</dbReference>
<evidence type="ECO:0000256" key="2">
    <source>
        <dbReference type="SAM" id="MobiDB-lite"/>
    </source>
</evidence>
<dbReference type="InterPro" id="IPR025476">
    <property type="entry name" value="Helitron_helicase-like"/>
</dbReference>
<dbReference type="InterPro" id="IPR012340">
    <property type="entry name" value="NA-bd_OB-fold"/>
</dbReference>
<dbReference type="InterPro" id="IPR010285">
    <property type="entry name" value="DNA_helicase_pif1-like_DEAD"/>
</dbReference>
<dbReference type="EMBL" id="JACTNZ010000001">
    <property type="protein sequence ID" value="KAG5565707.1"/>
    <property type="molecule type" value="Genomic_DNA"/>
</dbReference>
<dbReference type="Gene3D" id="3.40.50.300">
    <property type="entry name" value="P-loop containing nucleotide triphosphate hydrolases"/>
    <property type="match status" value="1"/>
</dbReference>
<keyword evidence="6" id="KW-1185">Reference proteome</keyword>
<evidence type="ECO:0000313" key="6">
    <source>
        <dbReference type="Proteomes" id="UP000823749"/>
    </source>
</evidence>
<dbReference type="GO" id="GO:0016787">
    <property type="term" value="F:hydrolase activity"/>
    <property type="evidence" value="ECO:0007669"/>
    <property type="project" value="UniProtKB-KW"/>
</dbReference>
<comment type="caution">
    <text evidence="5">The sequence shown here is derived from an EMBL/GenBank/DDBJ whole genome shotgun (WGS) entry which is preliminary data.</text>
</comment>
<name>A0AAV6LPN9_9ERIC</name>
<dbReference type="InterPro" id="IPR027417">
    <property type="entry name" value="P-loop_NTPase"/>
</dbReference>
<dbReference type="SUPFAM" id="SSF52540">
    <property type="entry name" value="P-loop containing nucleoside triphosphate hydrolases"/>
    <property type="match status" value="1"/>
</dbReference>
<dbReference type="Pfam" id="PF05970">
    <property type="entry name" value="PIF1"/>
    <property type="match status" value="1"/>
</dbReference>
<dbReference type="PANTHER" id="PTHR10492:SF94">
    <property type="entry name" value="ATP-DEPENDENT DNA HELICASE"/>
    <property type="match status" value="1"/>
</dbReference>
<keyword evidence="1" id="KW-0378">Hydrolase</keyword>
<proteinExistence type="inferred from homology"/>
<keyword evidence="1" id="KW-0347">Helicase</keyword>
<keyword evidence="1" id="KW-0233">DNA recombination</keyword>
<dbReference type="GO" id="GO:0005524">
    <property type="term" value="F:ATP binding"/>
    <property type="evidence" value="ECO:0007669"/>
    <property type="project" value="UniProtKB-KW"/>
</dbReference>
<evidence type="ECO:0000259" key="4">
    <source>
        <dbReference type="Pfam" id="PF14214"/>
    </source>
</evidence>
<accession>A0AAV6LPN9</accession>